<evidence type="ECO:0000256" key="2">
    <source>
        <dbReference type="SAM" id="SignalP"/>
    </source>
</evidence>
<feature type="region of interest" description="Disordered" evidence="1">
    <location>
        <begin position="40"/>
        <end position="130"/>
    </location>
</feature>
<evidence type="ECO:0000259" key="3">
    <source>
        <dbReference type="Pfam" id="PF14547"/>
    </source>
</evidence>
<proteinExistence type="predicted"/>
<gene>
    <name evidence="4" type="ORF">GUJ93_ZPchr0013g35825</name>
</gene>
<evidence type="ECO:0000313" key="5">
    <source>
        <dbReference type="Proteomes" id="UP000729402"/>
    </source>
</evidence>
<keyword evidence="5" id="KW-1185">Reference proteome</keyword>
<comment type="caution">
    <text evidence="4">The sequence shown here is derived from an EMBL/GenBank/DDBJ whole genome shotgun (WGS) entry which is preliminary data.</text>
</comment>
<accession>A0A8J5WWM0</accession>
<evidence type="ECO:0000313" key="4">
    <source>
        <dbReference type="EMBL" id="KAG8096759.1"/>
    </source>
</evidence>
<sequence>MATKHTSHSTLFFIVFFTLTYVNSAEFTKQDVLNLCLASPPTSTQPPTHPPSMPPSQPPSMPHSPPPSMSPSPTPTPVSLPPLSSPPVVPPTPSSPPTVPPTPSSPPVVPPTPSSPPAITPSSSSAPPPRAQCPVNIVELRGCVTLGISLTLGNGLVPIAGEGCCPRIAGLSGNNASTCLCNILQVNAGIGLKVNLTKMIDVILRHCNHIVVRSSIICPQ</sequence>
<protein>
    <recommendedName>
        <fullName evidence="3">Hydrophobic seed protein domain-containing protein</fullName>
    </recommendedName>
</protein>
<organism evidence="4 5">
    <name type="scientific">Zizania palustris</name>
    <name type="common">Northern wild rice</name>
    <dbReference type="NCBI Taxonomy" id="103762"/>
    <lineage>
        <taxon>Eukaryota</taxon>
        <taxon>Viridiplantae</taxon>
        <taxon>Streptophyta</taxon>
        <taxon>Embryophyta</taxon>
        <taxon>Tracheophyta</taxon>
        <taxon>Spermatophyta</taxon>
        <taxon>Magnoliopsida</taxon>
        <taxon>Liliopsida</taxon>
        <taxon>Poales</taxon>
        <taxon>Poaceae</taxon>
        <taxon>BOP clade</taxon>
        <taxon>Oryzoideae</taxon>
        <taxon>Oryzeae</taxon>
        <taxon>Zizaniinae</taxon>
        <taxon>Zizania</taxon>
    </lineage>
</organism>
<dbReference type="PANTHER" id="PTHR31731">
    <property type="match status" value="1"/>
</dbReference>
<reference evidence="4" key="2">
    <citation type="submission" date="2021-02" db="EMBL/GenBank/DDBJ databases">
        <authorList>
            <person name="Kimball J.A."/>
            <person name="Haas M.W."/>
            <person name="Macchietto M."/>
            <person name="Kono T."/>
            <person name="Duquette J."/>
            <person name="Shao M."/>
        </authorList>
    </citation>
    <scope>NUCLEOTIDE SEQUENCE</scope>
    <source>
        <tissue evidence="4">Fresh leaf tissue</tissue>
    </source>
</reference>
<reference evidence="4" key="1">
    <citation type="journal article" date="2021" name="bioRxiv">
        <title>Whole Genome Assembly and Annotation of Northern Wild Rice, Zizania palustris L., Supports a Whole Genome Duplication in the Zizania Genus.</title>
        <authorList>
            <person name="Haas M."/>
            <person name="Kono T."/>
            <person name="Macchietto M."/>
            <person name="Millas R."/>
            <person name="McGilp L."/>
            <person name="Shao M."/>
            <person name="Duquette J."/>
            <person name="Hirsch C.N."/>
            <person name="Kimball J."/>
        </authorList>
    </citation>
    <scope>NUCLEOTIDE SEQUENCE</scope>
    <source>
        <tissue evidence="4">Fresh leaf tissue</tissue>
    </source>
</reference>
<dbReference type="EMBL" id="JAAALK010000079">
    <property type="protein sequence ID" value="KAG8096759.1"/>
    <property type="molecule type" value="Genomic_DNA"/>
</dbReference>
<feature type="compositionally biased region" description="Pro residues" evidence="1">
    <location>
        <begin position="43"/>
        <end position="119"/>
    </location>
</feature>
<feature type="signal peptide" evidence="2">
    <location>
        <begin position="1"/>
        <end position="24"/>
    </location>
</feature>
<dbReference type="AlphaFoldDB" id="A0A8J5WWM0"/>
<dbReference type="InterPro" id="IPR027923">
    <property type="entry name" value="Hydrophob_seed_dom"/>
</dbReference>
<dbReference type="InterPro" id="IPR051636">
    <property type="entry name" value="Plant_LTP/defense-related"/>
</dbReference>
<name>A0A8J5WWM0_ZIZPA</name>
<feature type="chain" id="PRO_5035151092" description="Hydrophobic seed protein domain-containing protein" evidence="2">
    <location>
        <begin position="25"/>
        <end position="220"/>
    </location>
</feature>
<dbReference type="Proteomes" id="UP000729402">
    <property type="component" value="Unassembled WGS sequence"/>
</dbReference>
<dbReference type="Pfam" id="PF14547">
    <property type="entry name" value="Hydrophob_seed"/>
    <property type="match status" value="1"/>
</dbReference>
<feature type="domain" description="Hydrophobic seed protein" evidence="3">
    <location>
        <begin position="133"/>
        <end position="211"/>
    </location>
</feature>
<evidence type="ECO:0000256" key="1">
    <source>
        <dbReference type="SAM" id="MobiDB-lite"/>
    </source>
</evidence>
<keyword evidence="2" id="KW-0732">Signal</keyword>